<evidence type="ECO:0000256" key="3">
    <source>
        <dbReference type="ARBA" id="ARBA00012438"/>
    </source>
</evidence>
<dbReference type="InterPro" id="IPR004358">
    <property type="entry name" value="Sig_transdc_His_kin-like_C"/>
</dbReference>
<dbReference type="PROSITE" id="PS50885">
    <property type="entry name" value="HAMP"/>
    <property type="match status" value="1"/>
</dbReference>
<proteinExistence type="predicted"/>
<keyword evidence="12" id="KW-0902">Two-component regulatory system</keyword>
<dbReference type="Proteomes" id="UP000245624">
    <property type="component" value="Unassembled WGS sequence"/>
</dbReference>
<feature type="domain" description="Histidine kinase" evidence="15">
    <location>
        <begin position="145"/>
        <end position="359"/>
    </location>
</feature>
<evidence type="ECO:0000313" key="18">
    <source>
        <dbReference type="Proteomes" id="UP000245624"/>
    </source>
</evidence>
<keyword evidence="18" id="KW-1185">Reference proteome</keyword>
<dbReference type="CDD" id="cd00075">
    <property type="entry name" value="HATPase"/>
    <property type="match status" value="1"/>
</dbReference>
<evidence type="ECO:0000256" key="6">
    <source>
        <dbReference type="ARBA" id="ARBA00022679"/>
    </source>
</evidence>
<feature type="domain" description="HAMP" evidence="16">
    <location>
        <begin position="85"/>
        <end position="137"/>
    </location>
</feature>
<evidence type="ECO:0000256" key="2">
    <source>
        <dbReference type="ARBA" id="ARBA00004651"/>
    </source>
</evidence>
<dbReference type="CDD" id="cd00082">
    <property type="entry name" value="HisKA"/>
    <property type="match status" value="1"/>
</dbReference>
<keyword evidence="9 17" id="KW-0418">Kinase</keyword>
<protein>
    <recommendedName>
        <fullName evidence="3">histidine kinase</fullName>
        <ecNumber evidence="3">2.7.13.3</ecNumber>
    </recommendedName>
</protein>
<evidence type="ECO:0000256" key="12">
    <source>
        <dbReference type="ARBA" id="ARBA00023012"/>
    </source>
</evidence>
<evidence type="ECO:0000256" key="8">
    <source>
        <dbReference type="ARBA" id="ARBA00022741"/>
    </source>
</evidence>
<evidence type="ECO:0000256" key="4">
    <source>
        <dbReference type="ARBA" id="ARBA00022475"/>
    </source>
</evidence>
<dbReference type="InterPro" id="IPR003661">
    <property type="entry name" value="HisK_dim/P_dom"/>
</dbReference>
<keyword evidence="13 14" id="KW-0472">Membrane</keyword>
<dbReference type="PANTHER" id="PTHR45528">
    <property type="entry name" value="SENSOR HISTIDINE KINASE CPXA"/>
    <property type="match status" value="1"/>
</dbReference>
<name>A0A317KVZ4_9BACI</name>
<dbReference type="GO" id="GO:0005524">
    <property type="term" value="F:ATP binding"/>
    <property type="evidence" value="ECO:0007669"/>
    <property type="project" value="UniProtKB-KW"/>
</dbReference>
<dbReference type="InterPro" id="IPR050398">
    <property type="entry name" value="HssS/ArlS-like"/>
</dbReference>
<comment type="catalytic activity">
    <reaction evidence="1">
        <text>ATP + protein L-histidine = ADP + protein N-phospho-L-histidine.</text>
        <dbReference type="EC" id="2.7.13.3"/>
    </reaction>
</comment>
<dbReference type="SUPFAM" id="SSF55874">
    <property type="entry name" value="ATPase domain of HSP90 chaperone/DNA topoisomerase II/histidine kinase"/>
    <property type="match status" value="1"/>
</dbReference>
<dbReference type="CDD" id="cd06225">
    <property type="entry name" value="HAMP"/>
    <property type="match status" value="1"/>
</dbReference>
<keyword evidence="8" id="KW-0547">Nucleotide-binding</keyword>
<dbReference type="PANTHER" id="PTHR45528:SF1">
    <property type="entry name" value="SENSOR HISTIDINE KINASE CPXA"/>
    <property type="match status" value="1"/>
</dbReference>
<evidence type="ECO:0000256" key="14">
    <source>
        <dbReference type="SAM" id="Phobius"/>
    </source>
</evidence>
<sequence length="360" mass="41611">MFRKKRNWLPKKFILRLTILNTIVVTIFVLLTGWGIYNTACFLVEGMVNEVDRQEQFRASLLEYLLLFSLFTVVCGSLLHFYFMNKLIEPLKKLIQSTQRMKEGFYPEPIQNHASDEMGEFIDHFNQLVVQLKIKEQQCQRIVSDLSHEFRTPLSNLNGYLNALKSGLIEGDSKLYESLLKESKRLIKLVEQMDQLKEWDVDSEQPLSEKESTNIVILIEQSIEMFRWLLNKEGLRCEMQAEYQKLHLNIGGISQVISNLIDNAIRYHKGNSLVTIKGESLDQVYRVSITSEGQTIPQGEQAKIFERFHRIENSRSRELGGSGLGLAISKEIVERHKGSIGLISNGNRHTFWFTLPIEAQ</sequence>
<dbReference type="EMBL" id="QGTD01000013">
    <property type="protein sequence ID" value="PWU67657.1"/>
    <property type="molecule type" value="Genomic_DNA"/>
</dbReference>
<keyword evidence="7 14" id="KW-0812">Transmembrane</keyword>
<accession>A0A317KVZ4</accession>
<dbReference type="SUPFAM" id="SSF47384">
    <property type="entry name" value="Homodimeric domain of signal transducing histidine kinase"/>
    <property type="match status" value="1"/>
</dbReference>
<dbReference type="GO" id="GO:0000155">
    <property type="term" value="F:phosphorelay sensor kinase activity"/>
    <property type="evidence" value="ECO:0007669"/>
    <property type="project" value="InterPro"/>
</dbReference>
<evidence type="ECO:0000259" key="15">
    <source>
        <dbReference type="PROSITE" id="PS50109"/>
    </source>
</evidence>
<dbReference type="RefSeq" id="WP_109985001.1">
    <property type="nucleotide sequence ID" value="NZ_QGTD01000013.1"/>
</dbReference>
<dbReference type="GO" id="GO:0005886">
    <property type="term" value="C:plasma membrane"/>
    <property type="evidence" value="ECO:0007669"/>
    <property type="project" value="UniProtKB-SubCell"/>
</dbReference>
<dbReference type="Gene3D" id="6.10.340.10">
    <property type="match status" value="1"/>
</dbReference>
<dbReference type="Pfam" id="PF00512">
    <property type="entry name" value="HisKA"/>
    <property type="match status" value="1"/>
</dbReference>
<evidence type="ECO:0000256" key="1">
    <source>
        <dbReference type="ARBA" id="ARBA00000085"/>
    </source>
</evidence>
<dbReference type="SMART" id="SM00388">
    <property type="entry name" value="HisKA"/>
    <property type="match status" value="1"/>
</dbReference>
<dbReference type="InterPro" id="IPR005467">
    <property type="entry name" value="His_kinase_dom"/>
</dbReference>
<keyword evidence="4" id="KW-1003">Cell membrane</keyword>
<gene>
    <name evidence="17" type="ORF">DLJ74_14465</name>
</gene>
<evidence type="ECO:0000259" key="16">
    <source>
        <dbReference type="PROSITE" id="PS50885"/>
    </source>
</evidence>
<evidence type="ECO:0000256" key="10">
    <source>
        <dbReference type="ARBA" id="ARBA00022840"/>
    </source>
</evidence>
<dbReference type="InterPro" id="IPR036890">
    <property type="entry name" value="HATPase_C_sf"/>
</dbReference>
<dbReference type="PROSITE" id="PS50109">
    <property type="entry name" value="HIS_KIN"/>
    <property type="match status" value="1"/>
</dbReference>
<dbReference type="InterPro" id="IPR003594">
    <property type="entry name" value="HATPase_dom"/>
</dbReference>
<dbReference type="PRINTS" id="PR00344">
    <property type="entry name" value="BCTRLSENSOR"/>
</dbReference>
<evidence type="ECO:0000313" key="17">
    <source>
        <dbReference type="EMBL" id="PWU67657.1"/>
    </source>
</evidence>
<evidence type="ECO:0000256" key="9">
    <source>
        <dbReference type="ARBA" id="ARBA00022777"/>
    </source>
</evidence>
<dbReference type="SMART" id="SM00387">
    <property type="entry name" value="HATPase_c"/>
    <property type="match status" value="1"/>
</dbReference>
<evidence type="ECO:0000256" key="7">
    <source>
        <dbReference type="ARBA" id="ARBA00022692"/>
    </source>
</evidence>
<comment type="subcellular location">
    <subcellularLocation>
        <location evidence="2">Cell membrane</location>
        <topology evidence="2">Multi-pass membrane protein</topology>
    </subcellularLocation>
</comment>
<reference evidence="17 18" key="1">
    <citation type="submission" date="2018-05" db="EMBL/GenBank/DDBJ databases">
        <title>Genomic analysis of Gracilibacillus dipsosauri DD1 reveals novel features of a salt-tolerant amylase.</title>
        <authorList>
            <person name="Deutch C.E."/>
            <person name="Yang S."/>
        </authorList>
    </citation>
    <scope>NUCLEOTIDE SEQUENCE [LARGE SCALE GENOMIC DNA]</scope>
    <source>
        <strain evidence="17 18">DD1</strain>
    </source>
</reference>
<dbReference type="InterPro" id="IPR036097">
    <property type="entry name" value="HisK_dim/P_sf"/>
</dbReference>
<evidence type="ECO:0000256" key="13">
    <source>
        <dbReference type="ARBA" id="ARBA00023136"/>
    </source>
</evidence>
<feature type="transmembrane region" description="Helical" evidence="14">
    <location>
        <begin position="13"/>
        <end position="37"/>
    </location>
</feature>
<dbReference type="Gene3D" id="1.10.287.130">
    <property type="match status" value="1"/>
</dbReference>
<dbReference type="OrthoDB" id="335833at2"/>
<dbReference type="Pfam" id="PF02518">
    <property type="entry name" value="HATPase_c"/>
    <property type="match status" value="1"/>
</dbReference>
<feature type="transmembrane region" description="Helical" evidence="14">
    <location>
        <begin position="64"/>
        <end position="83"/>
    </location>
</feature>
<keyword evidence="11 14" id="KW-1133">Transmembrane helix</keyword>
<dbReference type="Gene3D" id="3.30.565.10">
    <property type="entry name" value="Histidine kinase-like ATPase, C-terminal domain"/>
    <property type="match status" value="1"/>
</dbReference>
<comment type="caution">
    <text evidence="17">The sequence shown here is derived from an EMBL/GenBank/DDBJ whole genome shotgun (WGS) entry which is preliminary data.</text>
</comment>
<dbReference type="AlphaFoldDB" id="A0A317KVZ4"/>
<organism evidence="17 18">
    <name type="scientific">Gracilibacillus dipsosauri</name>
    <dbReference type="NCBI Taxonomy" id="178340"/>
    <lineage>
        <taxon>Bacteria</taxon>
        <taxon>Bacillati</taxon>
        <taxon>Bacillota</taxon>
        <taxon>Bacilli</taxon>
        <taxon>Bacillales</taxon>
        <taxon>Bacillaceae</taxon>
        <taxon>Gracilibacillus</taxon>
    </lineage>
</organism>
<keyword evidence="6" id="KW-0808">Transferase</keyword>
<keyword evidence="10" id="KW-0067">ATP-binding</keyword>
<dbReference type="EC" id="2.7.13.3" evidence="3"/>
<dbReference type="InterPro" id="IPR003660">
    <property type="entry name" value="HAMP_dom"/>
</dbReference>
<evidence type="ECO:0000256" key="11">
    <source>
        <dbReference type="ARBA" id="ARBA00022989"/>
    </source>
</evidence>
<evidence type="ECO:0000256" key="5">
    <source>
        <dbReference type="ARBA" id="ARBA00022553"/>
    </source>
</evidence>
<keyword evidence="5" id="KW-0597">Phosphoprotein</keyword>